<evidence type="ECO:0000313" key="1">
    <source>
        <dbReference type="EMBL" id="CZT44580.1"/>
    </source>
</evidence>
<gene>
    <name evidence="1" type="ORF">RSE6_04771</name>
</gene>
<accession>A0A1E1M648</accession>
<protein>
    <submittedName>
        <fullName evidence="1">Uncharacterized protein</fullName>
    </submittedName>
</protein>
<evidence type="ECO:0000313" key="2">
    <source>
        <dbReference type="Proteomes" id="UP000177625"/>
    </source>
</evidence>
<dbReference type="EMBL" id="FJVC01000180">
    <property type="protein sequence ID" value="CZT44580.1"/>
    <property type="molecule type" value="Genomic_DNA"/>
</dbReference>
<reference evidence="2" key="1">
    <citation type="submission" date="2016-03" db="EMBL/GenBank/DDBJ databases">
        <authorList>
            <person name="Guldener U."/>
        </authorList>
    </citation>
    <scope>NUCLEOTIDE SEQUENCE [LARGE SCALE GENOMIC DNA]</scope>
</reference>
<sequence>MANENRQIVLIDADLDRLRTSQKKMLDAVESWFEEFRRTNRRHPRKKDYPAHVVRKKECYQRLQQIISRKERNTIRPSLPTELWLMVMSKLGPGLGDIQNLRLASHKSNPDLLDIVKTLVFEIGRINNRYAVEKISLLFKECGSYVRDDMIRRYAGYNLKHYREDEDMARIVTALSQNRKLEGIKIQYYEDGYEWGKLANVFHGRCETFKYQSVVGNANFL</sequence>
<name>A0A1E1M648_RHYSE</name>
<dbReference type="AlphaFoldDB" id="A0A1E1M648"/>
<dbReference type="Proteomes" id="UP000177625">
    <property type="component" value="Unassembled WGS sequence"/>
</dbReference>
<organism evidence="1 2">
    <name type="scientific">Rhynchosporium secalis</name>
    <name type="common">Barley scald fungus</name>
    <dbReference type="NCBI Taxonomy" id="38038"/>
    <lineage>
        <taxon>Eukaryota</taxon>
        <taxon>Fungi</taxon>
        <taxon>Dikarya</taxon>
        <taxon>Ascomycota</taxon>
        <taxon>Pezizomycotina</taxon>
        <taxon>Leotiomycetes</taxon>
        <taxon>Helotiales</taxon>
        <taxon>Ploettnerulaceae</taxon>
        <taxon>Rhynchosporium</taxon>
    </lineage>
</organism>
<proteinExistence type="predicted"/>
<keyword evidence="2" id="KW-1185">Reference proteome</keyword>